<dbReference type="OrthoDB" id="7061829at2"/>
<dbReference type="InterPro" id="IPR006664">
    <property type="entry name" value="OMP_bac"/>
</dbReference>
<protein>
    <submittedName>
        <fullName evidence="9">Sortase-associated OmpA-like protein PdsO</fullName>
    </submittedName>
</protein>
<evidence type="ECO:0000256" key="6">
    <source>
        <dbReference type="SAM" id="Phobius"/>
    </source>
</evidence>
<evidence type="ECO:0000256" key="4">
    <source>
        <dbReference type="PROSITE-ProRule" id="PRU00473"/>
    </source>
</evidence>
<sequence length="247" mass="26464">MKKQLIFSLSALALSLSTNALAKPTEKDVSDAKTNELIGFGSGATVGAAVGGPVGAMVGGIFGLLIADDVNDTKALKNSQNALAQQKDAMAQQHQELASLQSRYEKALADNAIQRVSLDQQVEKVMQEIASHVLFRTASSTIESHFKPQLSLVANGLKTNPELVVTLSGYADSRGDDSYNQGLSEQRALSVKQYLLSQGVDPKQVITTSFGESDPVSAQQNHEDHFFDRRVLVHVAQGQKAMTASNH</sequence>
<comment type="caution">
    <text evidence="9">The sequence shown here is derived from an EMBL/GenBank/DDBJ whole genome shotgun (WGS) entry which is preliminary data.</text>
</comment>
<evidence type="ECO:0000256" key="3">
    <source>
        <dbReference type="ARBA" id="ARBA00023237"/>
    </source>
</evidence>
<dbReference type="AlphaFoldDB" id="A0A3N5YEH4"/>
<evidence type="ECO:0000259" key="8">
    <source>
        <dbReference type="PROSITE" id="PS51123"/>
    </source>
</evidence>
<evidence type="ECO:0000256" key="5">
    <source>
        <dbReference type="SAM" id="Coils"/>
    </source>
</evidence>
<evidence type="ECO:0000313" key="9">
    <source>
        <dbReference type="EMBL" id="RPJ68145.1"/>
    </source>
</evidence>
<evidence type="ECO:0000256" key="1">
    <source>
        <dbReference type="ARBA" id="ARBA00004442"/>
    </source>
</evidence>
<name>A0A3N5YEH4_9ALTE</name>
<evidence type="ECO:0000313" key="10">
    <source>
        <dbReference type="Proteomes" id="UP000275281"/>
    </source>
</evidence>
<accession>A0A3N5YEH4</accession>
<dbReference type="Gene3D" id="3.30.1330.60">
    <property type="entry name" value="OmpA-like domain"/>
    <property type="match status" value="1"/>
</dbReference>
<dbReference type="Pfam" id="PF00691">
    <property type="entry name" value="OmpA"/>
    <property type="match status" value="1"/>
</dbReference>
<keyword evidence="3" id="KW-0998">Cell outer membrane</keyword>
<dbReference type="SUPFAM" id="SSF103088">
    <property type="entry name" value="OmpA-like"/>
    <property type="match status" value="1"/>
</dbReference>
<dbReference type="PANTHER" id="PTHR30329">
    <property type="entry name" value="STATOR ELEMENT OF FLAGELLAR MOTOR COMPLEX"/>
    <property type="match status" value="1"/>
</dbReference>
<feature type="domain" description="OmpA-like" evidence="8">
    <location>
        <begin position="122"/>
        <end position="239"/>
    </location>
</feature>
<dbReference type="InterPro" id="IPR022511">
    <property type="entry name" value="PdsO"/>
</dbReference>
<dbReference type="CDD" id="cd07185">
    <property type="entry name" value="OmpA_C-like"/>
    <property type="match status" value="1"/>
</dbReference>
<dbReference type="InterPro" id="IPR050330">
    <property type="entry name" value="Bact_OuterMem_StrucFunc"/>
</dbReference>
<feature type="signal peptide" evidence="7">
    <location>
        <begin position="1"/>
        <end position="22"/>
    </location>
</feature>
<evidence type="ECO:0000256" key="7">
    <source>
        <dbReference type="SAM" id="SignalP"/>
    </source>
</evidence>
<dbReference type="InterPro" id="IPR006665">
    <property type="entry name" value="OmpA-like"/>
</dbReference>
<dbReference type="InterPro" id="IPR036737">
    <property type="entry name" value="OmpA-like_sf"/>
</dbReference>
<dbReference type="RefSeq" id="WP_124026147.1">
    <property type="nucleotide sequence ID" value="NZ_JBHRSN010000005.1"/>
</dbReference>
<evidence type="ECO:0000256" key="2">
    <source>
        <dbReference type="ARBA" id="ARBA00023136"/>
    </source>
</evidence>
<organism evidence="9 10">
    <name type="scientific">Alteromonas sediminis</name>
    <dbReference type="NCBI Taxonomy" id="2259342"/>
    <lineage>
        <taxon>Bacteria</taxon>
        <taxon>Pseudomonadati</taxon>
        <taxon>Pseudomonadota</taxon>
        <taxon>Gammaproteobacteria</taxon>
        <taxon>Alteromonadales</taxon>
        <taxon>Alteromonadaceae</taxon>
        <taxon>Alteromonas/Salinimonas group</taxon>
        <taxon>Alteromonas</taxon>
    </lineage>
</organism>
<dbReference type="EMBL" id="RPOK01000001">
    <property type="protein sequence ID" value="RPJ68145.1"/>
    <property type="molecule type" value="Genomic_DNA"/>
</dbReference>
<comment type="subcellular location">
    <subcellularLocation>
        <location evidence="1">Cell outer membrane</location>
    </subcellularLocation>
</comment>
<keyword evidence="7" id="KW-0732">Signal</keyword>
<keyword evidence="5" id="KW-0175">Coiled coil</keyword>
<feature type="transmembrane region" description="Helical" evidence="6">
    <location>
        <begin position="46"/>
        <end position="67"/>
    </location>
</feature>
<proteinExistence type="predicted"/>
<keyword evidence="2 4" id="KW-0472">Membrane</keyword>
<keyword evidence="10" id="KW-1185">Reference proteome</keyword>
<dbReference type="PROSITE" id="PS51123">
    <property type="entry name" value="OMPA_2"/>
    <property type="match status" value="1"/>
</dbReference>
<dbReference type="GO" id="GO:0009279">
    <property type="term" value="C:cell outer membrane"/>
    <property type="evidence" value="ECO:0007669"/>
    <property type="project" value="UniProtKB-SubCell"/>
</dbReference>
<keyword evidence="6" id="KW-1133">Transmembrane helix</keyword>
<dbReference type="PANTHER" id="PTHR30329:SF21">
    <property type="entry name" value="LIPOPROTEIN YIAD-RELATED"/>
    <property type="match status" value="1"/>
</dbReference>
<keyword evidence="6" id="KW-0812">Transmembrane</keyword>
<dbReference type="PRINTS" id="PR01021">
    <property type="entry name" value="OMPADOMAIN"/>
</dbReference>
<reference evidence="9 10" key="1">
    <citation type="submission" date="2018-11" db="EMBL/GenBank/DDBJ databases">
        <authorList>
            <person name="Ye M.-Q."/>
            <person name="Du Z.-J."/>
        </authorList>
    </citation>
    <scope>NUCLEOTIDE SEQUENCE [LARGE SCALE GENOMIC DNA]</scope>
    <source>
        <strain evidence="9 10">U0105</strain>
    </source>
</reference>
<dbReference type="Proteomes" id="UP000275281">
    <property type="component" value="Unassembled WGS sequence"/>
</dbReference>
<gene>
    <name evidence="9" type="primary">pdsO</name>
    <name evidence="9" type="ORF">DRW07_01670</name>
</gene>
<dbReference type="NCBIfam" id="TIGR03789">
    <property type="entry name" value="pdsO"/>
    <property type="match status" value="1"/>
</dbReference>
<feature type="chain" id="PRO_5018206274" evidence="7">
    <location>
        <begin position="23"/>
        <end position="247"/>
    </location>
</feature>
<feature type="coiled-coil region" evidence="5">
    <location>
        <begin position="76"/>
        <end position="110"/>
    </location>
</feature>